<dbReference type="Proteomes" id="UP000827092">
    <property type="component" value="Unassembled WGS sequence"/>
</dbReference>
<dbReference type="Gene3D" id="3.30.40.10">
    <property type="entry name" value="Zinc/RING finger domain, C3HC4 (zinc finger)"/>
    <property type="match status" value="1"/>
</dbReference>
<dbReference type="EMBL" id="JAFNEN010000093">
    <property type="protein sequence ID" value="KAG8195097.1"/>
    <property type="molecule type" value="Genomic_DNA"/>
</dbReference>
<reference evidence="7 8" key="1">
    <citation type="journal article" date="2022" name="Nat. Ecol. Evol.">
        <title>A masculinizing supergene underlies an exaggerated male reproductive morph in a spider.</title>
        <authorList>
            <person name="Hendrickx F."/>
            <person name="De Corte Z."/>
            <person name="Sonet G."/>
            <person name="Van Belleghem S.M."/>
            <person name="Kostlbacher S."/>
            <person name="Vangestel C."/>
        </authorList>
    </citation>
    <scope>NUCLEOTIDE SEQUENCE [LARGE SCALE GENOMIC DNA]</scope>
    <source>
        <strain evidence="7">W744_W776</strain>
    </source>
</reference>
<evidence type="ECO:0000256" key="3">
    <source>
        <dbReference type="ARBA" id="ARBA00022833"/>
    </source>
</evidence>
<dbReference type="PROSITE" id="PS50089">
    <property type="entry name" value="ZF_RING_2"/>
    <property type="match status" value="1"/>
</dbReference>
<accession>A0AAV6VF27</accession>
<protein>
    <recommendedName>
        <fullName evidence="6">RING-type domain-containing protein</fullName>
    </recommendedName>
</protein>
<evidence type="ECO:0000313" key="7">
    <source>
        <dbReference type="EMBL" id="KAG8195097.1"/>
    </source>
</evidence>
<comment type="caution">
    <text evidence="7">The sequence shown here is derived from an EMBL/GenBank/DDBJ whole genome shotgun (WGS) entry which is preliminary data.</text>
</comment>
<dbReference type="InterPro" id="IPR013083">
    <property type="entry name" value="Znf_RING/FYVE/PHD"/>
</dbReference>
<dbReference type="InterPro" id="IPR052788">
    <property type="entry name" value="RING-type_E3_ligase_ATL"/>
</dbReference>
<sequence>MDPGSNEIYPTGNTQSQTAGTLSLIPSNSETRPYSYNLRNLPSRVTTTVQNTMNTGQLNLGGLLEIDSQQQPDLQRQENAIEQQRNRRGPIQFKLPIVEIPEAELDDTKCAICLRSAREYKLNKRPVAKTPCGHFFCIPCIFRWKKSSQNCPSCRQVMLNPRPARELYLFHVV</sequence>
<feature type="compositionally biased region" description="Polar residues" evidence="5">
    <location>
        <begin position="11"/>
        <end position="31"/>
    </location>
</feature>
<proteinExistence type="predicted"/>
<evidence type="ECO:0000256" key="4">
    <source>
        <dbReference type="PROSITE-ProRule" id="PRU00175"/>
    </source>
</evidence>
<evidence type="ECO:0000256" key="2">
    <source>
        <dbReference type="ARBA" id="ARBA00022771"/>
    </source>
</evidence>
<evidence type="ECO:0000259" key="6">
    <source>
        <dbReference type="PROSITE" id="PS50089"/>
    </source>
</evidence>
<dbReference type="SUPFAM" id="SSF57850">
    <property type="entry name" value="RING/U-box"/>
    <property type="match status" value="1"/>
</dbReference>
<feature type="region of interest" description="Disordered" evidence="5">
    <location>
        <begin position="1"/>
        <end position="31"/>
    </location>
</feature>
<feature type="domain" description="RING-type" evidence="6">
    <location>
        <begin position="110"/>
        <end position="155"/>
    </location>
</feature>
<keyword evidence="3" id="KW-0862">Zinc</keyword>
<dbReference type="PANTHER" id="PTHR45798:SF97">
    <property type="entry name" value="ALCOHOL-SENSITIVE RING FINGER PROTEIN 1"/>
    <property type="match status" value="1"/>
</dbReference>
<dbReference type="InterPro" id="IPR001841">
    <property type="entry name" value="Znf_RING"/>
</dbReference>
<dbReference type="SMART" id="SM00184">
    <property type="entry name" value="RING"/>
    <property type="match status" value="1"/>
</dbReference>
<evidence type="ECO:0000256" key="5">
    <source>
        <dbReference type="SAM" id="MobiDB-lite"/>
    </source>
</evidence>
<organism evidence="7 8">
    <name type="scientific">Oedothorax gibbosus</name>
    <dbReference type="NCBI Taxonomy" id="931172"/>
    <lineage>
        <taxon>Eukaryota</taxon>
        <taxon>Metazoa</taxon>
        <taxon>Ecdysozoa</taxon>
        <taxon>Arthropoda</taxon>
        <taxon>Chelicerata</taxon>
        <taxon>Arachnida</taxon>
        <taxon>Araneae</taxon>
        <taxon>Araneomorphae</taxon>
        <taxon>Entelegynae</taxon>
        <taxon>Araneoidea</taxon>
        <taxon>Linyphiidae</taxon>
        <taxon>Erigoninae</taxon>
        <taxon>Oedothorax</taxon>
    </lineage>
</organism>
<dbReference type="PANTHER" id="PTHR45798">
    <property type="entry name" value="RING-H2 FINGER PROTEIN ATL61-RELATED-RELATED"/>
    <property type="match status" value="1"/>
</dbReference>
<evidence type="ECO:0000256" key="1">
    <source>
        <dbReference type="ARBA" id="ARBA00022723"/>
    </source>
</evidence>
<dbReference type="PROSITE" id="PS00518">
    <property type="entry name" value="ZF_RING_1"/>
    <property type="match status" value="1"/>
</dbReference>
<evidence type="ECO:0000313" key="8">
    <source>
        <dbReference type="Proteomes" id="UP000827092"/>
    </source>
</evidence>
<gene>
    <name evidence="7" type="ORF">JTE90_013575</name>
</gene>
<dbReference type="InterPro" id="IPR017907">
    <property type="entry name" value="Znf_RING_CS"/>
</dbReference>
<name>A0AAV6VF27_9ARAC</name>
<dbReference type="Pfam" id="PF13639">
    <property type="entry name" value="zf-RING_2"/>
    <property type="match status" value="1"/>
</dbReference>
<dbReference type="AlphaFoldDB" id="A0AAV6VF27"/>
<keyword evidence="1" id="KW-0479">Metal-binding</keyword>
<dbReference type="GO" id="GO:0008270">
    <property type="term" value="F:zinc ion binding"/>
    <property type="evidence" value="ECO:0007669"/>
    <property type="project" value="UniProtKB-KW"/>
</dbReference>
<keyword evidence="2 4" id="KW-0863">Zinc-finger</keyword>
<keyword evidence="8" id="KW-1185">Reference proteome</keyword>